<dbReference type="Proteomes" id="UP001596052">
    <property type="component" value="Unassembled WGS sequence"/>
</dbReference>
<proteinExistence type="predicted"/>
<feature type="signal peptide" evidence="1">
    <location>
        <begin position="1"/>
        <end position="26"/>
    </location>
</feature>
<dbReference type="PANTHER" id="PTHR23150">
    <property type="entry name" value="SULFATASE MODIFYING FACTOR 1, 2"/>
    <property type="match status" value="1"/>
</dbReference>
<dbReference type="InterPro" id="IPR016187">
    <property type="entry name" value="CTDL_fold"/>
</dbReference>
<dbReference type="Pfam" id="PF03781">
    <property type="entry name" value="FGE-sulfatase"/>
    <property type="match status" value="1"/>
</dbReference>
<gene>
    <name evidence="3" type="ORF">ACFQDI_04670</name>
</gene>
<sequence length="519" mass="56081">MSLFPFRPRRAVIASLALALTCSLHAAEPALPVEAQQRLESLKAGYESFVLKSVTIPYEEGIKALNARVKPALERESAAAAKRKDLDALVRIKADIERTDQGLLLTDAEAPPPESLKNIYAAYKIEAAKLRSTRKLSLTDARQRYDKGLAQVQDELTTAQNVDGALHVKQLRESLANAGDDVAATRGAAAAAPLDGPYTNSLGMKFVPVPGTTVLMCIHETRRGDYASYASASADAGSSWKAVSFESVSLSADDSEPVTMVSWDEAVGFCDWLSKKEGRTYRLPTDEEWSTAVGLAGKEPKAGPPAAKGKAADKVFPWGASLPPPNGSGNYADAAFTAKFPKHFFFQGSSDGFATTAPVMTFQANSQGIHDLGGNVWEWCSDWIDDAKERRVARGGSWYGYEADDALSGNRGGIPPAQRRPYYGFRCVLQSTDTAGKPDAEDALVGRWVFKVGDFAMDKELLSNGSVISGNIPGKWKVTGKLLRIDYSNGAWAEFDLPAKNGRMKGRSNKNEDLTAEKK</sequence>
<protein>
    <submittedName>
        <fullName evidence="3">Formylglycine-generating enzyme family protein</fullName>
    </submittedName>
</protein>
<evidence type="ECO:0000313" key="4">
    <source>
        <dbReference type="Proteomes" id="UP001596052"/>
    </source>
</evidence>
<reference evidence="4" key="1">
    <citation type="journal article" date="2019" name="Int. J. Syst. Evol. Microbiol.">
        <title>The Global Catalogue of Microorganisms (GCM) 10K type strain sequencing project: providing services to taxonomists for standard genome sequencing and annotation.</title>
        <authorList>
            <consortium name="The Broad Institute Genomics Platform"/>
            <consortium name="The Broad Institute Genome Sequencing Center for Infectious Disease"/>
            <person name="Wu L."/>
            <person name="Ma J."/>
        </authorList>
    </citation>
    <scope>NUCLEOTIDE SEQUENCE [LARGE SCALE GENOMIC DNA]</scope>
    <source>
        <strain evidence="4">CGMCC 4.1469</strain>
    </source>
</reference>
<organism evidence="3 4">
    <name type="scientific">Prosthecobacter fluviatilis</name>
    <dbReference type="NCBI Taxonomy" id="445931"/>
    <lineage>
        <taxon>Bacteria</taxon>
        <taxon>Pseudomonadati</taxon>
        <taxon>Verrucomicrobiota</taxon>
        <taxon>Verrucomicrobiia</taxon>
        <taxon>Verrucomicrobiales</taxon>
        <taxon>Verrucomicrobiaceae</taxon>
        <taxon>Prosthecobacter</taxon>
    </lineage>
</organism>
<dbReference type="EMBL" id="JBHSMQ010000001">
    <property type="protein sequence ID" value="MFC5454144.1"/>
    <property type="molecule type" value="Genomic_DNA"/>
</dbReference>
<dbReference type="InterPro" id="IPR005532">
    <property type="entry name" value="SUMF_dom"/>
</dbReference>
<feature type="domain" description="Sulfatase-modifying factor enzyme-like" evidence="2">
    <location>
        <begin position="217"/>
        <end position="428"/>
    </location>
</feature>
<keyword evidence="1" id="KW-0732">Signal</keyword>
<dbReference type="SUPFAM" id="SSF56436">
    <property type="entry name" value="C-type lectin-like"/>
    <property type="match status" value="1"/>
</dbReference>
<keyword evidence="4" id="KW-1185">Reference proteome</keyword>
<evidence type="ECO:0000313" key="3">
    <source>
        <dbReference type="EMBL" id="MFC5454144.1"/>
    </source>
</evidence>
<name>A0ABW0KLH5_9BACT</name>
<evidence type="ECO:0000256" key="1">
    <source>
        <dbReference type="SAM" id="SignalP"/>
    </source>
</evidence>
<comment type="caution">
    <text evidence="3">The sequence shown here is derived from an EMBL/GenBank/DDBJ whole genome shotgun (WGS) entry which is preliminary data.</text>
</comment>
<dbReference type="RefSeq" id="WP_377163916.1">
    <property type="nucleotide sequence ID" value="NZ_JBHSMQ010000001.1"/>
</dbReference>
<dbReference type="InterPro" id="IPR042095">
    <property type="entry name" value="SUMF_sf"/>
</dbReference>
<accession>A0ABW0KLH5</accession>
<evidence type="ECO:0000259" key="2">
    <source>
        <dbReference type="Pfam" id="PF03781"/>
    </source>
</evidence>
<dbReference type="InterPro" id="IPR051043">
    <property type="entry name" value="Sulfatase_Mod_Factor_Kinase"/>
</dbReference>
<feature type="chain" id="PRO_5045456894" evidence="1">
    <location>
        <begin position="27"/>
        <end position="519"/>
    </location>
</feature>
<dbReference type="PANTHER" id="PTHR23150:SF19">
    <property type="entry name" value="FORMYLGLYCINE-GENERATING ENZYME"/>
    <property type="match status" value="1"/>
</dbReference>
<dbReference type="Gene3D" id="3.90.1580.10">
    <property type="entry name" value="paralog of FGE (formylglycine-generating enzyme)"/>
    <property type="match status" value="1"/>
</dbReference>